<evidence type="ECO:0000256" key="3">
    <source>
        <dbReference type="ARBA" id="ARBA00012856"/>
    </source>
</evidence>
<proteinExistence type="inferred from homology"/>
<keyword evidence="4" id="KW-0554">One-carbon metabolism</keyword>
<dbReference type="UniPathway" id="UPA00077">
    <property type="reaction ID" value="UER00158"/>
</dbReference>
<protein>
    <recommendedName>
        <fullName evidence="3">dihydrofolate reductase</fullName>
        <ecNumber evidence="3">1.5.1.3</ecNumber>
    </recommendedName>
</protein>
<comment type="pathway">
    <text evidence="1">Cofactor biosynthesis; tetrahydrofolate biosynthesis; 5,6,7,8-tetrahydrofolate from 7,8-dihydrofolate: step 1/1.</text>
</comment>
<dbReference type="GO" id="GO:0046452">
    <property type="term" value="P:dihydrofolate metabolic process"/>
    <property type="evidence" value="ECO:0007669"/>
    <property type="project" value="TreeGrafter"/>
</dbReference>
<reference evidence="11" key="1">
    <citation type="submission" date="2025-08" db="UniProtKB">
        <authorList>
            <consortium name="RefSeq"/>
        </authorList>
    </citation>
    <scope>IDENTIFICATION</scope>
</reference>
<evidence type="ECO:0000256" key="5">
    <source>
        <dbReference type="ARBA" id="ARBA00022857"/>
    </source>
</evidence>
<dbReference type="PROSITE" id="PS00075">
    <property type="entry name" value="DHFR_1"/>
    <property type="match status" value="1"/>
</dbReference>
<dbReference type="InterPro" id="IPR012259">
    <property type="entry name" value="DHFR"/>
</dbReference>
<comment type="function">
    <text evidence="7">Key enzyme in folate metabolism. Catalyzes an essential reaction for de novo glycine and purine synthesis, and for DNA precursor synthesis.</text>
</comment>
<dbReference type="RefSeq" id="XP_028136361.1">
    <property type="nucleotide sequence ID" value="XM_028280560.1"/>
</dbReference>
<keyword evidence="5" id="KW-0521">NADP</keyword>
<dbReference type="InParanoid" id="A0A6P7FK45"/>
<evidence type="ECO:0000259" key="10">
    <source>
        <dbReference type="PROSITE" id="PS51330"/>
    </source>
</evidence>
<dbReference type="FunCoup" id="A0A6P7FK45">
    <property type="interactions" value="425"/>
</dbReference>
<comment type="catalytic activity">
    <reaction evidence="8">
        <text>(6S)-5,6,7,8-tetrahydrofolate + NADP(+) = 7,8-dihydrofolate + NADPH + H(+)</text>
        <dbReference type="Rhea" id="RHEA:15009"/>
        <dbReference type="ChEBI" id="CHEBI:15378"/>
        <dbReference type="ChEBI" id="CHEBI:57451"/>
        <dbReference type="ChEBI" id="CHEBI:57453"/>
        <dbReference type="ChEBI" id="CHEBI:57783"/>
        <dbReference type="ChEBI" id="CHEBI:58349"/>
        <dbReference type="EC" id="1.5.1.3"/>
    </reaction>
</comment>
<dbReference type="GO" id="GO:0004146">
    <property type="term" value="F:dihydrofolate reductase activity"/>
    <property type="evidence" value="ECO:0007669"/>
    <property type="project" value="UniProtKB-EC"/>
</dbReference>
<accession>A0A6P7FK45</accession>
<feature type="domain" description="DHFR" evidence="10">
    <location>
        <begin position="4"/>
        <end position="183"/>
    </location>
</feature>
<comment type="similarity">
    <text evidence="2 9">Belongs to the dihydrofolate reductase family.</text>
</comment>
<dbReference type="GO" id="GO:0046655">
    <property type="term" value="P:folic acid metabolic process"/>
    <property type="evidence" value="ECO:0007669"/>
    <property type="project" value="TreeGrafter"/>
</dbReference>
<dbReference type="InterPro" id="IPR024072">
    <property type="entry name" value="DHFR-like_dom_sf"/>
</dbReference>
<dbReference type="PANTHER" id="PTHR48069">
    <property type="entry name" value="DIHYDROFOLATE REDUCTASE"/>
    <property type="match status" value="1"/>
</dbReference>
<dbReference type="Pfam" id="PF00186">
    <property type="entry name" value="DHFR_1"/>
    <property type="match status" value="1"/>
</dbReference>
<dbReference type="GO" id="GO:0006730">
    <property type="term" value="P:one-carbon metabolic process"/>
    <property type="evidence" value="ECO:0007669"/>
    <property type="project" value="UniProtKB-KW"/>
</dbReference>
<dbReference type="CDD" id="cd00209">
    <property type="entry name" value="DHFR"/>
    <property type="match status" value="1"/>
</dbReference>
<dbReference type="Gene3D" id="3.40.430.10">
    <property type="entry name" value="Dihydrofolate Reductase, subunit A"/>
    <property type="match status" value="1"/>
</dbReference>
<dbReference type="InterPro" id="IPR017925">
    <property type="entry name" value="DHFR_CS"/>
</dbReference>
<dbReference type="InterPro" id="IPR001796">
    <property type="entry name" value="DHFR_dom"/>
</dbReference>
<dbReference type="SUPFAM" id="SSF53597">
    <property type="entry name" value="Dihydrofolate reductase-like"/>
    <property type="match status" value="1"/>
</dbReference>
<dbReference type="PRINTS" id="PR00070">
    <property type="entry name" value="DHFR"/>
</dbReference>
<evidence type="ECO:0000256" key="4">
    <source>
        <dbReference type="ARBA" id="ARBA00022563"/>
    </source>
</evidence>
<dbReference type="PANTHER" id="PTHR48069:SF3">
    <property type="entry name" value="DIHYDROFOLATE REDUCTASE"/>
    <property type="match status" value="1"/>
</dbReference>
<dbReference type="GO" id="GO:0046654">
    <property type="term" value="P:tetrahydrofolate biosynthetic process"/>
    <property type="evidence" value="ECO:0007669"/>
    <property type="project" value="UniProtKB-UniPathway"/>
</dbReference>
<dbReference type="EC" id="1.5.1.3" evidence="3"/>
<organism evidence="11">
    <name type="scientific">Diabrotica virgifera virgifera</name>
    <name type="common">western corn rootworm</name>
    <dbReference type="NCBI Taxonomy" id="50390"/>
    <lineage>
        <taxon>Eukaryota</taxon>
        <taxon>Metazoa</taxon>
        <taxon>Ecdysozoa</taxon>
        <taxon>Arthropoda</taxon>
        <taxon>Hexapoda</taxon>
        <taxon>Insecta</taxon>
        <taxon>Pterygota</taxon>
        <taxon>Neoptera</taxon>
        <taxon>Endopterygota</taxon>
        <taxon>Coleoptera</taxon>
        <taxon>Polyphaga</taxon>
        <taxon>Cucujiformia</taxon>
        <taxon>Chrysomeloidea</taxon>
        <taxon>Chrysomelidae</taxon>
        <taxon>Galerucinae</taxon>
        <taxon>Diabroticina</taxon>
        <taxon>Diabroticites</taxon>
        <taxon>Diabrotica</taxon>
    </lineage>
</organism>
<evidence type="ECO:0000313" key="11">
    <source>
        <dbReference type="RefSeq" id="XP_028136361.1"/>
    </source>
</evidence>
<evidence type="ECO:0000256" key="2">
    <source>
        <dbReference type="ARBA" id="ARBA00009539"/>
    </source>
</evidence>
<dbReference type="FunFam" id="3.40.430.10:FF:000002">
    <property type="entry name" value="Dihydrofolate reductase"/>
    <property type="match status" value="1"/>
</dbReference>
<evidence type="ECO:0000256" key="7">
    <source>
        <dbReference type="ARBA" id="ARBA00025067"/>
    </source>
</evidence>
<sequence length="188" mass="22115">MVIKLNLIAAASENMGIGKNNNLPWRLQKEMEYFTRMTSTTNDPNKKNVVIMGRKTWDSIPKKYKPLHNRINVVLSRSELDLSRYTDVFSFTSLSSCLKRLEDDDFKTKYEAVWVIGGSSIYQETMKSENFYRLYLTRILKDFECDTFFPELPKDLEKVTDPTVPEEKQSENNIDYTFNVYQNTVFQK</sequence>
<evidence type="ECO:0000256" key="6">
    <source>
        <dbReference type="ARBA" id="ARBA00023002"/>
    </source>
</evidence>
<evidence type="ECO:0000256" key="9">
    <source>
        <dbReference type="RuleBase" id="RU004474"/>
    </source>
</evidence>
<keyword evidence="6" id="KW-0560">Oxidoreductase</keyword>
<dbReference type="GO" id="GO:0005739">
    <property type="term" value="C:mitochondrion"/>
    <property type="evidence" value="ECO:0007669"/>
    <property type="project" value="TreeGrafter"/>
</dbReference>
<evidence type="ECO:0000256" key="1">
    <source>
        <dbReference type="ARBA" id="ARBA00004903"/>
    </source>
</evidence>
<dbReference type="PROSITE" id="PS51330">
    <property type="entry name" value="DHFR_2"/>
    <property type="match status" value="1"/>
</dbReference>
<dbReference type="AlphaFoldDB" id="A0A6P7FK45"/>
<dbReference type="GO" id="GO:0050661">
    <property type="term" value="F:NADP binding"/>
    <property type="evidence" value="ECO:0007669"/>
    <property type="project" value="InterPro"/>
</dbReference>
<evidence type="ECO:0000256" key="8">
    <source>
        <dbReference type="ARBA" id="ARBA00048873"/>
    </source>
</evidence>
<gene>
    <name evidence="11" type="primary">LOC114331080</name>
</gene>
<name>A0A6P7FK45_DIAVI</name>